<evidence type="ECO:0000256" key="3">
    <source>
        <dbReference type="ARBA" id="ARBA00022475"/>
    </source>
</evidence>
<evidence type="ECO:0000256" key="5">
    <source>
        <dbReference type="ARBA" id="ARBA00022741"/>
    </source>
</evidence>
<keyword evidence="3" id="KW-1003">Cell membrane</keyword>
<evidence type="ECO:0000256" key="6">
    <source>
        <dbReference type="ARBA" id="ARBA00022840"/>
    </source>
</evidence>
<dbReference type="GO" id="GO:0016887">
    <property type="term" value="F:ATP hydrolysis activity"/>
    <property type="evidence" value="ECO:0007669"/>
    <property type="project" value="InterPro"/>
</dbReference>
<keyword evidence="9" id="KW-0472">Membrane</keyword>
<dbReference type="InterPro" id="IPR003593">
    <property type="entry name" value="AAA+_ATPase"/>
</dbReference>
<name>A0A3N0CJY1_9ACTN</name>
<comment type="subcellular location">
    <subcellularLocation>
        <location evidence="1">Cell membrane</location>
        <topology evidence="1">Peripheral membrane protein</topology>
    </subcellularLocation>
</comment>
<dbReference type="Proteomes" id="UP000267128">
    <property type="component" value="Unassembled WGS sequence"/>
</dbReference>
<proteinExistence type="predicted"/>
<keyword evidence="7" id="KW-0408">Iron</keyword>
<dbReference type="SMART" id="SM00382">
    <property type="entry name" value="AAA"/>
    <property type="match status" value="1"/>
</dbReference>
<evidence type="ECO:0000256" key="1">
    <source>
        <dbReference type="ARBA" id="ARBA00004202"/>
    </source>
</evidence>
<dbReference type="RefSeq" id="WP_123227155.1">
    <property type="nucleotide sequence ID" value="NZ_RJSE01000006.1"/>
</dbReference>
<dbReference type="GO" id="GO:0006826">
    <property type="term" value="P:iron ion transport"/>
    <property type="evidence" value="ECO:0007669"/>
    <property type="project" value="UniProtKB-KW"/>
</dbReference>
<dbReference type="GO" id="GO:0005886">
    <property type="term" value="C:plasma membrane"/>
    <property type="evidence" value="ECO:0007669"/>
    <property type="project" value="UniProtKB-SubCell"/>
</dbReference>
<gene>
    <name evidence="11" type="ORF">EFK50_08550</name>
</gene>
<evidence type="ECO:0000313" key="11">
    <source>
        <dbReference type="EMBL" id="RNL63768.1"/>
    </source>
</evidence>
<evidence type="ECO:0000256" key="4">
    <source>
        <dbReference type="ARBA" id="ARBA00022496"/>
    </source>
</evidence>
<dbReference type="PANTHER" id="PTHR42771:SF2">
    <property type="entry name" value="IRON(3+)-HYDROXAMATE IMPORT ATP-BINDING PROTEIN FHUC"/>
    <property type="match status" value="1"/>
</dbReference>
<evidence type="ECO:0000259" key="10">
    <source>
        <dbReference type="PROSITE" id="PS50893"/>
    </source>
</evidence>
<organism evidence="11 12">
    <name type="scientific">Nocardioides marmoriginsengisoli</name>
    <dbReference type="NCBI Taxonomy" id="661483"/>
    <lineage>
        <taxon>Bacteria</taxon>
        <taxon>Bacillati</taxon>
        <taxon>Actinomycetota</taxon>
        <taxon>Actinomycetes</taxon>
        <taxon>Propionibacteriales</taxon>
        <taxon>Nocardioidaceae</taxon>
        <taxon>Nocardioides</taxon>
    </lineage>
</organism>
<keyword evidence="8" id="KW-0406">Ion transport</keyword>
<dbReference type="InterPro" id="IPR027417">
    <property type="entry name" value="P-loop_NTPase"/>
</dbReference>
<reference evidence="11 12" key="1">
    <citation type="submission" date="2018-11" db="EMBL/GenBank/DDBJ databases">
        <authorList>
            <person name="Li F."/>
        </authorList>
    </citation>
    <scope>NUCLEOTIDE SEQUENCE [LARGE SCALE GENOMIC DNA]</scope>
    <source>
        <strain evidence="11 12">Gsoil 097</strain>
    </source>
</reference>
<dbReference type="GO" id="GO:0005524">
    <property type="term" value="F:ATP binding"/>
    <property type="evidence" value="ECO:0007669"/>
    <property type="project" value="UniProtKB-KW"/>
</dbReference>
<dbReference type="PROSITE" id="PS50893">
    <property type="entry name" value="ABC_TRANSPORTER_2"/>
    <property type="match status" value="1"/>
</dbReference>
<keyword evidence="6 11" id="KW-0067">ATP-binding</keyword>
<protein>
    <submittedName>
        <fullName evidence="11">ABC transporter ATP-binding protein</fullName>
    </submittedName>
</protein>
<dbReference type="EMBL" id="RJSE01000006">
    <property type="protein sequence ID" value="RNL63768.1"/>
    <property type="molecule type" value="Genomic_DNA"/>
</dbReference>
<feature type="domain" description="ABC transporter" evidence="10">
    <location>
        <begin position="9"/>
        <end position="245"/>
    </location>
</feature>
<dbReference type="InterPro" id="IPR017871">
    <property type="entry name" value="ABC_transporter-like_CS"/>
</dbReference>
<dbReference type="InterPro" id="IPR003439">
    <property type="entry name" value="ABC_transporter-like_ATP-bd"/>
</dbReference>
<dbReference type="Gene3D" id="3.40.50.300">
    <property type="entry name" value="P-loop containing nucleotide triphosphate hydrolases"/>
    <property type="match status" value="1"/>
</dbReference>
<dbReference type="PROSITE" id="PS00211">
    <property type="entry name" value="ABC_TRANSPORTER_1"/>
    <property type="match status" value="1"/>
</dbReference>
<dbReference type="Pfam" id="PF00005">
    <property type="entry name" value="ABC_tran"/>
    <property type="match status" value="1"/>
</dbReference>
<keyword evidence="2" id="KW-0813">Transport</keyword>
<dbReference type="CDD" id="cd03214">
    <property type="entry name" value="ABC_Iron-Siderophores_B12_Hemin"/>
    <property type="match status" value="1"/>
</dbReference>
<sequence>MTASTHHTLAAEDLTLAYDRDPIVRDLSVQVPTGKITCIVGANACGKSTLLRGLARLMKPSTGTVLLDGESIQTMSTRTVATRLGILPQGPIAPDGITVADLVAQGRSPHQQWLRRWSATDEQVIVDAMRATGTLELADRAVDQLSGGQRQRVWIAMTLAQGTDLMLLDEPTTFLDIAHQVEVLDLMVDLNRDQDRTVVMVLHDLNQAALYSDHLVAMRDGRIVASGAPAEVITEELVHEVFGLTCRVVLDEVTGSPHVFPMGRHHRRP</sequence>
<evidence type="ECO:0000256" key="2">
    <source>
        <dbReference type="ARBA" id="ARBA00022448"/>
    </source>
</evidence>
<comment type="caution">
    <text evidence="11">The sequence shown here is derived from an EMBL/GenBank/DDBJ whole genome shotgun (WGS) entry which is preliminary data.</text>
</comment>
<evidence type="ECO:0000256" key="8">
    <source>
        <dbReference type="ARBA" id="ARBA00023065"/>
    </source>
</evidence>
<evidence type="ECO:0000313" key="12">
    <source>
        <dbReference type="Proteomes" id="UP000267128"/>
    </source>
</evidence>
<keyword evidence="12" id="KW-1185">Reference proteome</keyword>
<dbReference type="InterPro" id="IPR051535">
    <property type="entry name" value="Siderophore_ABC-ATPase"/>
</dbReference>
<keyword evidence="5" id="KW-0547">Nucleotide-binding</keyword>
<dbReference type="OrthoDB" id="5296765at2"/>
<keyword evidence="4" id="KW-0410">Iron transport</keyword>
<evidence type="ECO:0000256" key="9">
    <source>
        <dbReference type="ARBA" id="ARBA00023136"/>
    </source>
</evidence>
<dbReference type="AlphaFoldDB" id="A0A3N0CJY1"/>
<dbReference type="FunFam" id="3.40.50.300:FF:000134">
    <property type="entry name" value="Iron-enterobactin ABC transporter ATP-binding protein"/>
    <property type="match status" value="1"/>
</dbReference>
<dbReference type="PANTHER" id="PTHR42771">
    <property type="entry name" value="IRON(3+)-HYDROXAMATE IMPORT ATP-BINDING PROTEIN FHUC"/>
    <property type="match status" value="1"/>
</dbReference>
<accession>A0A3N0CJY1</accession>
<dbReference type="SUPFAM" id="SSF52540">
    <property type="entry name" value="P-loop containing nucleoside triphosphate hydrolases"/>
    <property type="match status" value="1"/>
</dbReference>
<evidence type="ECO:0000256" key="7">
    <source>
        <dbReference type="ARBA" id="ARBA00023004"/>
    </source>
</evidence>